<evidence type="ECO:0000313" key="2">
    <source>
        <dbReference type="EMBL" id="KAA6470262.1"/>
    </source>
</evidence>
<gene>
    <name evidence="2" type="ORF">DX932_10575</name>
</gene>
<proteinExistence type="predicted"/>
<reference evidence="2 3" key="1">
    <citation type="submission" date="2018-08" db="EMBL/GenBank/DDBJ databases">
        <title>Bacillus phenotypic plasticity.</title>
        <authorList>
            <person name="Hurtado E."/>
        </authorList>
    </citation>
    <scope>NUCLEOTIDE SEQUENCE [LARGE SCALE GENOMIC DNA]</scope>
    <source>
        <strain evidence="2 3">111b</strain>
    </source>
</reference>
<dbReference type="RefSeq" id="WP_150158170.1">
    <property type="nucleotide sequence ID" value="NZ_QSMZ01000006.1"/>
</dbReference>
<dbReference type="EMBL" id="QSMZ01000006">
    <property type="protein sequence ID" value="KAA6470262.1"/>
    <property type="molecule type" value="Genomic_DNA"/>
</dbReference>
<protein>
    <submittedName>
        <fullName evidence="2">Uncharacterized protein</fullName>
    </submittedName>
</protein>
<sequence length="938" mass="103962">MWIKLKRRHIMSISISELENQLKEATINNTVFFTNLPFLSQEVQQRLLQINQDVEIIVESSQISVQEEVLILKGKVSLLGIDSLDAMFQFMIVEEQVEFIAKIPVPDTMPLSFGITELALNNILIEINTNTQSNEILKAILSGNVNLEGQVINLTKDLLVDKIFSGNIPTFSLQSILSVLCGKNIQIPGISDLTIQDAHFIINVSSTNTSVNLWANVNSFGRLQLLTSNYAGSWEYIAILSLLNEWKFSSISSILSVLDSLKFKEPKLTISSVTDSSALILSEDSQEKTISVVEGLYFSGILQMEGLGLELLRVLLKISEIPIGGLIGQNPANTKFEADLYPQLDLLGVTFNDVGLVLQVEPFIIGIQLSTIVQIQDDTLRFNGGIQLQQDGASYSLTMPGKWEKPFGLPMLDIENVLLQFQTNPDPKLAVAGDISFGDDLFVNVTCRFTSSGVPDTLIGNLNGELSISRLIKVFTGITIPEGFLDISISDVSIYIVASPLGADIGGIHYPFGFRAHGQMNAYGVEATSQMSIQENGISLDGQLTPINVGDVLKIYGETMEQGPKVLYRATAEEPFLFQLEAGIQILGATLNTHILVKQDGFEFAFSERIFNSFNASIEAEATGELNQGNFYIRASMHNDMIEYVNNQTRQMLKEITSSADSNVSNKQTEISNVEQQLASLNDEIEKRIKEINDAIKDANEALGIKEKEKDAAEKILREAEKVRNRAASALKEVKNKKNEIKKLLRNLNKQLIDARKIFDPVSQARTIKRLVKDIADWERELRKVEDQLNPLDALTEEFKMSKRNFNAANRALKKAQKHLNNILPAERDPFIIGKQVVKETLSQQIELLRSQFGLLQVFARKAAQVVAFITAQGIESLFNVSSISFEGNIQSVGAGQVSLSMDVSFMGGTQNIELAFNFQDPVSGIRSLSERLVQLLS</sequence>
<organism evidence="2 3">
    <name type="scientific">Bacillus cereus</name>
    <dbReference type="NCBI Taxonomy" id="1396"/>
    <lineage>
        <taxon>Bacteria</taxon>
        <taxon>Bacillati</taxon>
        <taxon>Bacillota</taxon>
        <taxon>Bacilli</taxon>
        <taxon>Bacillales</taxon>
        <taxon>Bacillaceae</taxon>
        <taxon>Bacillus</taxon>
        <taxon>Bacillus cereus group</taxon>
    </lineage>
</organism>
<dbReference type="AlphaFoldDB" id="A0A9W7US85"/>
<evidence type="ECO:0000313" key="3">
    <source>
        <dbReference type="Proteomes" id="UP000323321"/>
    </source>
</evidence>
<evidence type="ECO:0000256" key="1">
    <source>
        <dbReference type="SAM" id="Coils"/>
    </source>
</evidence>
<accession>A0A9W7US85</accession>
<feature type="coiled-coil region" evidence="1">
    <location>
        <begin position="664"/>
        <end position="795"/>
    </location>
</feature>
<keyword evidence="1" id="KW-0175">Coiled coil</keyword>
<dbReference type="Proteomes" id="UP000323321">
    <property type="component" value="Unassembled WGS sequence"/>
</dbReference>
<comment type="caution">
    <text evidence="2">The sequence shown here is derived from an EMBL/GenBank/DDBJ whole genome shotgun (WGS) entry which is preliminary data.</text>
</comment>
<name>A0A9W7US85_BACCE</name>